<comment type="caution">
    <text evidence="1">The sequence shown here is derived from an EMBL/GenBank/DDBJ whole genome shotgun (WGS) entry which is preliminary data.</text>
</comment>
<dbReference type="AlphaFoldDB" id="A0A2N0SDA2"/>
<dbReference type="EMBL" id="LLXH01000084">
    <property type="protein sequence ID" value="PKC73526.1"/>
    <property type="molecule type" value="Genomic_DNA"/>
</dbReference>
<organism evidence="1 2">
    <name type="scientific">Rhizophagus irregularis</name>
    <dbReference type="NCBI Taxonomy" id="588596"/>
    <lineage>
        <taxon>Eukaryota</taxon>
        <taxon>Fungi</taxon>
        <taxon>Fungi incertae sedis</taxon>
        <taxon>Mucoromycota</taxon>
        <taxon>Glomeromycotina</taxon>
        <taxon>Glomeromycetes</taxon>
        <taxon>Glomerales</taxon>
        <taxon>Glomeraceae</taxon>
        <taxon>Rhizophagus</taxon>
    </lineage>
</organism>
<reference evidence="1 2" key="1">
    <citation type="submission" date="2017-10" db="EMBL/GenBank/DDBJ databases">
        <title>Extensive intraspecific genome diversity in a model arbuscular mycorrhizal fungus.</title>
        <authorList>
            <person name="Chen E.C.H."/>
            <person name="Morin E."/>
            <person name="Baudet D."/>
            <person name="Noel J."/>
            <person name="Ndikumana S."/>
            <person name="Charron P."/>
            <person name="St-Onge C."/>
            <person name="Giorgi J."/>
            <person name="Grigoriev I.V."/>
            <person name="Roux C."/>
            <person name="Martin F.M."/>
            <person name="Corradi N."/>
        </authorList>
    </citation>
    <scope>NUCLEOTIDE SEQUENCE [LARGE SCALE GENOMIC DNA]</scope>
    <source>
        <strain evidence="1 2">A1</strain>
    </source>
</reference>
<evidence type="ECO:0000313" key="1">
    <source>
        <dbReference type="EMBL" id="PKC73526.1"/>
    </source>
</evidence>
<reference evidence="1 2" key="2">
    <citation type="submission" date="2017-10" db="EMBL/GenBank/DDBJ databases">
        <title>Genome analyses suggest a sexual origin of heterokaryosis in a supposedly ancient asexual fungus.</title>
        <authorList>
            <person name="Corradi N."/>
            <person name="Sedzielewska K."/>
            <person name="Noel J."/>
            <person name="Charron P."/>
            <person name="Farinelli L."/>
            <person name="Marton T."/>
            <person name="Kruger M."/>
            <person name="Pelin A."/>
            <person name="Brachmann A."/>
            <person name="Corradi N."/>
        </authorList>
    </citation>
    <scope>NUCLEOTIDE SEQUENCE [LARGE SCALE GENOMIC DNA]</scope>
    <source>
        <strain evidence="1 2">A1</strain>
    </source>
</reference>
<dbReference type="VEuPathDB" id="FungiDB:RhiirA1_410397"/>
<accession>A0A2N0SDA2</accession>
<name>A0A2N0SDA2_9GLOM</name>
<gene>
    <name evidence="1" type="ORF">RhiirA1_410397</name>
</gene>
<evidence type="ECO:0000313" key="2">
    <source>
        <dbReference type="Proteomes" id="UP000232688"/>
    </source>
</evidence>
<proteinExistence type="predicted"/>
<sequence length="100" mass="11470">MELRRFAEKSISQSLIMCSYAEDLIVFAERCEDDGISGQVRLESLRSLLSDSRSYKVEATLLKRQVESVKNSLGGIAMKFLNIMRKLPKNEKIYPIALIW</sequence>
<protein>
    <submittedName>
        <fullName evidence="1">Uncharacterized protein</fullName>
    </submittedName>
</protein>
<dbReference type="Proteomes" id="UP000232688">
    <property type="component" value="Unassembled WGS sequence"/>
</dbReference>